<name>A0A2H0B246_9BACT</name>
<evidence type="ECO:0000256" key="2">
    <source>
        <dbReference type="ARBA" id="ARBA00009695"/>
    </source>
</evidence>
<dbReference type="InterPro" id="IPR053924">
    <property type="entry name" value="RecX_HTH_2nd"/>
</dbReference>
<evidence type="ECO:0000256" key="3">
    <source>
        <dbReference type="ARBA" id="ARBA00018111"/>
    </source>
</evidence>
<dbReference type="Pfam" id="PF21982">
    <property type="entry name" value="RecX_HTH1"/>
    <property type="match status" value="1"/>
</dbReference>
<dbReference type="EMBL" id="PCSO01000051">
    <property type="protein sequence ID" value="PIP50978.1"/>
    <property type="molecule type" value="Genomic_DNA"/>
</dbReference>
<dbReference type="AlphaFoldDB" id="A0A2H0B246"/>
<evidence type="ECO:0000259" key="6">
    <source>
        <dbReference type="Pfam" id="PF21982"/>
    </source>
</evidence>
<reference evidence="7 8" key="1">
    <citation type="submission" date="2017-09" db="EMBL/GenBank/DDBJ databases">
        <title>Depth-based differentiation of microbial function through sediment-hosted aquifers and enrichment of novel symbionts in the deep terrestrial subsurface.</title>
        <authorList>
            <person name="Probst A.J."/>
            <person name="Ladd B."/>
            <person name="Jarett J.K."/>
            <person name="Geller-Mcgrath D.E."/>
            <person name="Sieber C.M."/>
            <person name="Emerson J.B."/>
            <person name="Anantharaman K."/>
            <person name="Thomas B.C."/>
            <person name="Malmstrom R."/>
            <person name="Stieglmeier M."/>
            <person name="Klingl A."/>
            <person name="Woyke T."/>
            <person name="Ryan C.M."/>
            <person name="Banfield J.F."/>
        </authorList>
    </citation>
    <scope>NUCLEOTIDE SEQUENCE [LARGE SCALE GENOMIC DNA]</scope>
    <source>
        <strain evidence="7">CG23_combo_of_CG06-09_8_20_14_all_41_73</strain>
    </source>
</reference>
<dbReference type="InterPro" id="IPR003783">
    <property type="entry name" value="Regulatory_RecX"/>
</dbReference>
<dbReference type="Proteomes" id="UP000230671">
    <property type="component" value="Unassembled WGS sequence"/>
</dbReference>
<dbReference type="PANTHER" id="PTHR33602:SF1">
    <property type="entry name" value="REGULATORY PROTEIN RECX FAMILY PROTEIN"/>
    <property type="match status" value="1"/>
</dbReference>
<gene>
    <name evidence="7" type="ORF">COX11_01120</name>
</gene>
<evidence type="ECO:0000313" key="7">
    <source>
        <dbReference type="EMBL" id="PIP50978.1"/>
    </source>
</evidence>
<dbReference type="InterPro" id="IPR053926">
    <property type="entry name" value="RecX_HTH_1st"/>
</dbReference>
<organism evidence="7 8">
    <name type="scientific">Candidatus Berkelbacteria bacterium CG23_combo_of_CG06-09_8_20_14_all_41_73</name>
    <dbReference type="NCBI Taxonomy" id="1974519"/>
    <lineage>
        <taxon>Bacteria</taxon>
        <taxon>Candidatus Berkelbacteria</taxon>
    </lineage>
</organism>
<evidence type="ECO:0000259" key="5">
    <source>
        <dbReference type="Pfam" id="PF02631"/>
    </source>
</evidence>
<dbReference type="Gene3D" id="1.10.10.10">
    <property type="entry name" value="Winged helix-like DNA-binding domain superfamily/Winged helix DNA-binding domain"/>
    <property type="match status" value="2"/>
</dbReference>
<dbReference type="InterPro" id="IPR036388">
    <property type="entry name" value="WH-like_DNA-bd_sf"/>
</dbReference>
<protein>
    <recommendedName>
        <fullName evidence="3">Regulatory protein RecX</fullName>
    </recommendedName>
</protein>
<comment type="similarity">
    <text evidence="2">Belongs to the RecX family.</text>
</comment>
<dbReference type="GO" id="GO:0005737">
    <property type="term" value="C:cytoplasm"/>
    <property type="evidence" value="ECO:0007669"/>
    <property type="project" value="UniProtKB-SubCell"/>
</dbReference>
<feature type="domain" description="RecX first three-helical" evidence="6">
    <location>
        <begin position="15"/>
        <end position="51"/>
    </location>
</feature>
<evidence type="ECO:0000313" key="8">
    <source>
        <dbReference type="Proteomes" id="UP000230671"/>
    </source>
</evidence>
<evidence type="ECO:0000256" key="1">
    <source>
        <dbReference type="ARBA" id="ARBA00004496"/>
    </source>
</evidence>
<feature type="domain" description="RecX second three-helical" evidence="5">
    <location>
        <begin position="61"/>
        <end position="101"/>
    </location>
</feature>
<evidence type="ECO:0000256" key="4">
    <source>
        <dbReference type="ARBA" id="ARBA00022490"/>
    </source>
</evidence>
<dbReference type="Pfam" id="PF02631">
    <property type="entry name" value="RecX_HTH2"/>
    <property type="match status" value="1"/>
</dbReference>
<comment type="caution">
    <text evidence="7">The sequence shown here is derived from an EMBL/GenBank/DDBJ whole genome shotgun (WGS) entry which is preliminary data.</text>
</comment>
<feature type="non-terminal residue" evidence="7">
    <location>
        <position position="131"/>
    </location>
</feature>
<accession>A0A2H0B246</accession>
<dbReference type="GO" id="GO:0006282">
    <property type="term" value="P:regulation of DNA repair"/>
    <property type="evidence" value="ECO:0007669"/>
    <property type="project" value="InterPro"/>
</dbReference>
<keyword evidence="4" id="KW-0963">Cytoplasm</keyword>
<proteinExistence type="inferred from homology"/>
<sequence>MGYQKSNETTEEKKALSKALKYLAIKPRSRKELKDKLKEKKFSQDMIENALRKVDDFGYLDDEDFAKSFLELKKGAGKGKIFIARELKRKGVDEEIIKGVLSRFYSETDEHEIAKTLAQKKFPNYPELKPR</sequence>
<comment type="subcellular location">
    <subcellularLocation>
        <location evidence="1">Cytoplasm</location>
    </subcellularLocation>
</comment>
<dbReference type="PANTHER" id="PTHR33602">
    <property type="entry name" value="REGULATORY PROTEIN RECX FAMILY PROTEIN"/>
    <property type="match status" value="1"/>
</dbReference>